<name>A0A1F7VHA0_9BACT</name>
<dbReference type="Proteomes" id="UP000177750">
    <property type="component" value="Unassembled WGS sequence"/>
</dbReference>
<gene>
    <name evidence="1" type="ORF">A3J36_02710</name>
</gene>
<proteinExistence type="predicted"/>
<protein>
    <submittedName>
        <fullName evidence="1">Uncharacterized protein</fullName>
    </submittedName>
</protein>
<evidence type="ECO:0000313" key="2">
    <source>
        <dbReference type="Proteomes" id="UP000177750"/>
    </source>
</evidence>
<evidence type="ECO:0000313" key="1">
    <source>
        <dbReference type="EMBL" id="OGL89831.1"/>
    </source>
</evidence>
<comment type="caution">
    <text evidence="1">The sequence shown here is derived from an EMBL/GenBank/DDBJ whole genome shotgun (WGS) entry which is preliminary data.</text>
</comment>
<reference evidence="1 2" key="1">
    <citation type="journal article" date="2016" name="Nat. Commun.">
        <title>Thousands of microbial genomes shed light on interconnected biogeochemical processes in an aquifer system.</title>
        <authorList>
            <person name="Anantharaman K."/>
            <person name="Brown C.T."/>
            <person name="Hug L.A."/>
            <person name="Sharon I."/>
            <person name="Castelle C.J."/>
            <person name="Probst A.J."/>
            <person name="Thomas B.C."/>
            <person name="Singh A."/>
            <person name="Wilkins M.J."/>
            <person name="Karaoz U."/>
            <person name="Brodie E.L."/>
            <person name="Williams K.H."/>
            <person name="Hubbard S.S."/>
            <person name="Banfield J.F."/>
        </authorList>
    </citation>
    <scope>NUCLEOTIDE SEQUENCE [LARGE SCALE GENOMIC DNA]</scope>
</reference>
<accession>A0A1F7VHA0</accession>
<organism evidence="1 2">
    <name type="scientific">Candidatus Uhrbacteria bacterium RIFCSPLOWO2_02_FULL_54_37</name>
    <dbReference type="NCBI Taxonomy" id="1802412"/>
    <lineage>
        <taxon>Bacteria</taxon>
        <taxon>Candidatus Uhriibacteriota</taxon>
    </lineage>
</organism>
<dbReference type="AlphaFoldDB" id="A0A1F7VHA0"/>
<dbReference type="EMBL" id="MGEU01000055">
    <property type="protein sequence ID" value="OGL89831.1"/>
    <property type="molecule type" value="Genomic_DNA"/>
</dbReference>
<sequence length="59" mass="6682">MRGVRDEGDCFVRLADAMAGFIRGALEGQPYITTLFPQAKERGFIREKARGQMKMTPDF</sequence>